<evidence type="ECO:0000256" key="1">
    <source>
        <dbReference type="SAM" id="Coils"/>
    </source>
</evidence>
<gene>
    <name evidence="2" type="ORF">HUJ06_016176</name>
</gene>
<sequence length="104" mass="11749">MEMGPASTIPPSACICCHRIRGMEFSTTIPLLLLRGKPMNPMRKPALDNSTVMIDEINLLKEKLTEKEKQLDMVREENELLKKKMKEAAVKSASFLVMEEESAL</sequence>
<keyword evidence="3" id="KW-1185">Reference proteome</keyword>
<proteinExistence type="predicted"/>
<organism evidence="2 3">
    <name type="scientific">Nelumbo nucifera</name>
    <name type="common">Sacred lotus</name>
    <dbReference type="NCBI Taxonomy" id="4432"/>
    <lineage>
        <taxon>Eukaryota</taxon>
        <taxon>Viridiplantae</taxon>
        <taxon>Streptophyta</taxon>
        <taxon>Embryophyta</taxon>
        <taxon>Tracheophyta</taxon>
        <taxon>Spermatophyta</taxon>
        <taxon>Magnoliopsida</taxon>
        <taxon>Proteales</taxon>
        <taxon>Nelumbonaceae</taxon>
        <taxon>Nelumbo</taxon>
    </lineage>
</organism>
<evidence type="ECO:0000313" key="3">
    <source>
        <dbReference type="Proteomes" id="UP000607653"/>
    </source>
</evidence>
<name>A0A822ZBC2_NELNU</name>
<comment type="caution">
    <text evidence="2">The sequence shown here is derived from an EMBL/GenBank/DDBJ whole genome shotgun (WGS) entry which is preliminary data.</text>
</comment>
<evidence type="ECO:0000313" key="2">
    <source>
        <dbReference type="EMBL" id="DAD41853.1"/>
    </source>
</evidence>
<accession>A0A822ZBC2</accession>
<dbReference type="Proteomes" id="UP000607653">
    <property type="component" value="Unassembled WGS sequence"/>
</dbReference>
<dbReference type="AlphaFoldDB" id="A0A822ZBC2"/>
<reference evidence="2 3" key="1">
    <citation type="journal article" date="2020" name="Mol. Biol. Evol.">
        <title>Distinct Expression and Methylation Patterns for Genes with Different Fates following a Single Whole-Genome Duplication in Flowering Plants.</title>
        <authorList>
            <person name="Shi T."/>
            <person name="Rahmani R.S."/>
            <person name="Gugger P.F."/>
            <person name="Wang M."/>
            <person name="Li H."/>
            <person name="Zhang Y."/>
            <person name="Li Z."/>
            <person name="Wang Q."/>
            <person name="Van de Peer Y."/>
            <person name="Marchal K."/>
            <person name="Chen J."/>
        </authorList>
    </citation>
    <scope>NUCLEOTIDE SEQUENCE [LARGE SCALE GENOMIC DNA]</scope>
    <source>
        <tissue evidence="2">Leaf</tissue>
    </source>
</reference>
<dbReference type="EMBL" id="DUZY01000005">
    <property type="protein sequence ID" value="DAD41853.1"/>
    <property type="molecule type" value="Genomic_DNA"/>
</dbReference>
<protein>
    <submittedName>
        <fullName evidence="2">Uncharacterized protein</fullName>
    </submittedName>
</protein>
<feature type="coiled-coil region" evidence="1">
    <location>
        <begin position="57"/>
        <end position="91"/>
    </location>
</feature>
<keyword evidence="1" id="KW-0175">Coiled coil</keyword>